<dbReference type="Proteomes" id="UP000054937">
    <property type="component" value="Unassembled WGS sequence"/>
</dbReference>
<dbReference type="OrthoDB" id="313280at2759"/>
<reference evidence="3 4" key="1">
    <citation type="journal article" date="2015" name="Sci. Rep.">
        <title>Genome of the facultative scuticociliatosis pathogen Pseudocohnilembus persalinus provides insight into its virulence through horizontal gene transfer.</title>
        <authorList>
            <person name="Xiong J."/>
            <person name="Wang G."/>
            <person name="Cheng J."/>
            <person name="Tian M."/>
            <person name="Pan X."/>
            <person name="Warren A."/>
            <person name="Jiang C."/>
            <person name="Yuan D."/>
            <person name="Miao W."/>
        </authorList>
    </citation>
    <scope>NUCLEOTIDE SEQUENCE [LARGE SCALE GENOMIC DNA]</scope>
    <source>
        <strain evidence="3">36N120E</strain>
    </source>
</reference>
<feature type="compositionally biased region" description="Polar residues" evidence="2">
    <location>
        <begin position="1"/>
        <end position="15"/>
    </location>
</feature>
<evidence type="ECO:0000256" key="2">
    <source>
        <dbReference type="SAM" id="MobiDB-lite"/>
    </source>
</evidence>
<accession>A0A0V0R7H0</accession>
<keyword evidence="4" id="KW-1185">Reference proteome</keyword>
<dbReference type="AlphaFoldDB" id="A0A0V0R7H0"/>
<feature type="compositionally biased region" description="Polar residues" evidence="2">
    <location>
        <begin position="32"/>
        <end position="44"/>
    </location>
</feature>
<feature type="coiled-coil region" evidence="1">
    <location>
        <begin position="423"/>
        <end position="450"/>
    </location>
</feature>
<feature type="coiled-coil region" evidence="1">
    <location>
        <begin position="809"/>
        <end position="865"/>
    </location>
</feature>
<gene>
    <name evidence="3" type="ORF">PPERSA_08756</name>
</gene>
<name>A0A0V0R7H0_PSEPJ</name>
<feature type="coiled-coil region" evidence="1">
    <location>
        <begin position="506"/>
        <end position="537"/>
    </location>
</feature>
<sequence length="959" mass="114337">MVESSPNQYQDKQNFNEYNNNNNNNNNEYERPQSQSGQLHSQNQQNYQPKFLPQNNFQSNSNLHDQGKNFHAQQNYDKLKQMRDVQDLEMKERVQQQDRVVTYLIEQLNQLEKSVNGELRKAKVQIDYEKEYRSRIESNLRVLQDQVSSMTHDTSSKLDYLTSKQQKEEKQKSDIEHKLQIQEQNQKEILFFIRNMQKSETGEILSMRDLMQKKISEDQKAQQIEREKSKALFLEMVRLGETNEKLQAQVSKLQSQVDSKIQTIESKMNLGEKNFNQLAQKGDSGLTYMNEQSEKIEKKLQQLELNILQIGKEQMMDKDNITRLDFNDVKLSEDVKQLLTTLHKDYQQRLDTKSLDLINRLSMEHEERVRSLEDFKGALEAKEKMLNEKNNYEKEEMRERYSSLEMLMRTELQRKDEALKSIQSIFENQVRSLQNALKDEEQQRYQQEQQFRNEIAKISEQFNYEHDLFKNQQSQLTEKITEMMKIEIQTRLSSDVDLKNLTSAIAQDLVQDLNQFKENVQIQNQKFQQDLKEVNSDCSVRAQQLSRYIDEENKKMAEAFGLKYDKMKNIFTKLAEQFKNHLINTDQNRKETERKIQLNEQNLDDFKAESYQLLNDTQKTFETRLEEEKNNLNLQIDSKLATQEDKTLKLEEELNKDVEILKQGIESNRQQFTEKMENLIQQNENYHQLHEENMQKIVEATKIVEEQVEKLEDTYKENMDKLENKIDNFEKENAETLSKQQKQINENKRNLEEQIIEVKKDHQENTQFIKEKLAELIQHDIDLQSQIDKKFAELEKQIKTNFDIATTTAESIEELQKQQEQNLLQLTNEIYADHLFQQSENQDVQQNLQDLLKIQENQQEELKLNHIHYNKQFENISNDLRATKEKILNEIQETYDAKISNIFTNLKLEQQHVWDTNVQNIDSLFKNGKFTDQENIPMAQLNEILLTQDVYQKPHIKHQ</sequence>
<feature type="coiled-coil region" evidence="1">
    <location>
        <begin position="165"/>
        <end position="313"/>
    </location>
</feature>
<proteinExistence type="predicted"/>
<comment type="caution">
    <text evidence="3">The sequence shown here is derived from an EMBL/GenBank/DDBJ whole genome shotgun (WGS) entry which is preliminary data.</text>
</comment>
<dbReference type="EMBL" id="LDAU01000027">
    <property type="protein sequence ID" value="KRX10454.1"/>
    <property type="molecule type" value="Genomic_DNA"/>
</dbReference>
<evidence type="ECO:0000313" key="4">
    <source>
        <dbReference type="Proteomes" id="UP000054937"/>
    </source>
</evidence>
<feature type="compositionally biased region" description="Low complexity" evidence="2">
    <location>
        <begin position="16"/>
        <end position="27"/>
    </location>
</feature>
<keyword evidence="1" id="KW-0175">Coiled coil</keyword>
<feature type="region of interest" description="Disordered" evidence="2">
    <location>
        <begin position="49"/>
        <end position="68"/>
    </location>
</feature>
<feature type="region of interest" description="Disordered" evidence="2">
    <location>
        <begin position="1"/>
        <end position="44"/>
    </location>
</feature>
<dbReference type="OMA" id="EMNEIQI"/>
<feature type="coiled-coil region" evidence="1">
    <location>
        <begin position="575"/>
        <end position="761"/>
    </location>
</feature>
<organism evidence="3 4">
    <name type="scientific">Pseudocohnilembus persalinus</name>
    <name type="common">Ciliate</name>
    <dbReference type="NCBI Taxonomy" id="266149"/>
    <lineage>
        <taxon>Eukaryota</taxon>
        <taxon>Sar</taxon>
        <taxon>Alveolata</taxon>
        <taxon>Ciliophora</taxon>
        <taxon>Intramacronucleata</taxon>
        <taxon>Oligohymenophorea</taxon>
        <taxon>Scuticociliatia</taxon>
        <taxon>Philasterida</taxon>
        <taxon>Pseudocohnilembidae</taxon>
        <taxon>Pseudocohnilembus</taxon>
    </lineage>
</organism>
<evidence type="ECO:0000256" key="1">
    <source>
        <dbReference type="SAM" id="Coils"/>
    </source>
</evidence>
<evidence type="ECO:0000313" key="3">
    <source>
        <dbReference type="EMBL" id="KRX10454.1"/>
    </source>
</evidence>
<dbReference type="InParanoid" id="A0A0V0R7H0"/>
<protein>
    <submittedName>
        <fullName evidence="3">Uncharacterized protein</fullName>
    </submittedName>
</protein>
<feature type="compositionally biased region" description="Polar residues" evidence="2">
    <location>
        <begin position="49"/>
        <end position="64"/>
    </location>
</feature>